<dbReference type="SUPFAM" id="SSF46785">
    <property type="entry name" value="Winged helix' DNA-binding domain"/>
    <property type="match status" value="1"/>
</dbReference>
<dbReference type="Pfam" id="PF00126">
    <property type="entry name" value="HTH_1"/>
    <property type="match status" value="1"/>
</dbReference>
<evidence type="ECO:0000256" key="3">
    <source>
        <dbReference type="ARBA" id="ARBA00023125"/>
    </source>
</evidence>
<dbReference type="Gene3D" id="3.40.190.290">
    <property type="match status" value="1"/>
</dbReference>
<evidence type="ECO:0000256" key="4">
    <source>
        <dbReference type="ARBA" id="ARBA00023163"/>
    </source>
</evidence>
<dbReference type="EMBL" id="JBEPLU010000001">
    <property type="protein sequence ID" value="MET3525889.1"/>
    <property type="molecule type" value="Genomic_DNA"/>
</dbReference>
<dbReference type="InterPro" id="IPR036388">
    <property type="entry name" value="WH-like_DNA-bd_sf"/>
</dbReference>
<keyword evidence="4" id="KW-0804">Transcription</keyword>
<sequence length="306" mass="32982">MTLEQLRIFVCVAERLNMTRAAEALHITQSGVSASISALENTYGTALFDRVGRRIELSVAGQAFLVEAEKVLSQVRNAQRTLADLSNLRRGAVSISASQTIGNYWLPQIIAEFNTRFPHLGIELHMSNTAGVVRMVLEGEAELGFVEGSHADAALTGSDIDGDRLCVFVRPGHPWAEHPPGIEALARGGWVLREDGSGTRSEFVRALGSLGVDTSTLDVRLELPTNESVRSAVLAGVGPGAMSELVAREAEASGALVRVAIKLPRRAFRMLRHSERKLSRAAEMFVKSVPASRPARAPEIRLAANA</sequence>
<dbReference type="Proteomes" id="UP001549110">
    <property type="component" value="Unassembled WGS sequence"/>
</dbReference>
<comment type="similarity">
    <text evidence="1">Belongs to the LysR transcriptional regulatory family.</text>
</comment>
<keyword evidence="2" id="KW-0805">Transcription regulation</keyword>
<dbReference type="GO" id="GO:0003677">
    <property type="term" value="F:DNA binding"/>
    <property type="evidence" value="ECO:0007669"/>
    <property type="project" value="UniProtKB-KW"/>
</dbReference>
<dbReference type="PROSITE" id="PS50931">
    <property type="entry name" value="HTH_LYSR"/>
    <property type="match status" value="1"/>
</dbReference>
<gene>
    <name evidence="6" type="ORF">ABID41_000984</name>
</gene>
<evidence type="ECO:0000256" key="2">
    <source>
        <dbReference type="ARBA" id="ARBA00023015"/>
    </source>
</evidence>
<dbReference type="InterPro" id="IPR005119">
    <property type="entry name" value="LysR_subst-bd"/>
</dbReference>
<proteinExistence type="inferred from homology"/>
<accession>A0ABV2EFU1</accession>
<evidence type="ECO:0000313" key="6">
    <source>
        <dbReference type="EMBL" id="MET3525889.1"/>
    </source>
</evidence>
<reference evidence="6 7" key="1">
    <citation type="submission" date="2024-06" db="EMBL/GenBank/DDBJ databases">
        <title>Genomic Encyclopedia of Type Strains, Phase IV (KMG-IV): sequencing the most valuable type-strain genomes for metagenomic binning, comparative biology and taxonomic classification.</title>
        <authorList>
            <person name="Goeker M."/>
        </authorList>
    </citation>
    <scope>NUCLEOTIDE SEQUENCE [LARGE SCALE GENOMIC DNA]</scope>
    <source>
        <strain evidence="6 7">DSM 17809</strain>
    </source>
</reference>
<feature type="domain" description="HTH lysR-type" evidence="5">
    <location>
        <begin position="1"/>
        <end position="58"/>
    </location>
</feature>
<dbReference type="PANTHER" id="PTHR30126:SF39">
    <property type="entry name" value="HTH-TYPE TRANSCRIPTIONAL REGULATOR CYSL"/>
    <property type="match status" value="1"/>
</dbReference>
<dbReference type="InterPro" id="IPR036390">
    <property type="entry name" value="WH_DNA-bd_sf"/>
</dbReference>
<evidence type="ECO:0000313" key="7">
    <source>
        <dbReference type="Proteomes" id="UP001549110"/>
    </source>
</evidence>
<dbReference type="PRINTS" id="PR00039">
    <property type="entry name" value="HTHLYSR"/>
</dbReference>
<comment type="caution">
    <text evidence="6">The sequence shown here is derived from an EMBL/GenBank/DDBJ whole genome shotgun (WGS) entry which is preliminary data.</text>
</comment>
<dbReference type="Gene3D" id="1.10.10.10">
    <property type="entry name" value="Winged helix-like DNA-binding domain superfamily/Winged helix DNA-binding domain"/>
    <property type="match status" value="1"/>
</dbReference>
<keyword evidence="3 6" id="KW-0238">DNA-binding</keyword>
<dbReference type="InterPro" id="IPR000847">
    <property type="entry name" value="LysR_HTH_N"/>
</dbReference>
<keyword evidence="7" id="KW-1185">Reference proteome</keyword>
<name>A0ABV2EFU1_9CAUL</name>
<dbReference type="SUPFAM" id="SSF53850">
    <property type="entry name" value="Periplasmic binding protein-like II"/>
    <property type="match status" value="1"/>
</dbReference>
<evidence type="ECO:0000259" key="5">
    <source>
        <dbReference type="PROSITE" id="PS50931"/>
    </source>
</evidence>
<dbReference type="Pfam" id="PF03466">
    <property type="entry name" value="LysR_substrate"/>
    <property type="match status" value="1"/>
</dbReference>
<dbReference type="RefSeq" id="WP_331930989.1">
    <property type="nucleotide sequence ID" value="NZ_JBEPLU010000001.1"/>
</dbReference>
<dbReference type="PANTHER" id="PTHR30126">
    <property type="entry name" value="HTH-TYPE TRANSCRIPTIONAL REGULATOR"/>
    <property type="match status" value="1"/>
</dbReference>
<evidence type="ECO:0000256" key="1">
    <source>
        <dbReference type="ARBA" id="ARBA00009437"/>
    </source>
</evidence>
<organism evidence="6 7">
    <name type="scientific">Phenylobacterium koreense</name>
    <dbReference type="NCBI Taxonomy" id="266125"/>
    <lineage>
        <taxon>Bacteria</taxon>
        <taxon>Pseudomonadati</taxon>
        <taxon>Pseudomonadota</taxon>
        <taxon>Alphaproteobacteria</taxon>
        <taxon>Caulobacterales</taxon>
        <taxon>Caulobacteraceae</taxon>
        <taxon>Phenylobacterium</taxon>
    </lineage>
</organism>
<protein>
    <submittedName>
        <fullName evidence="6">DNA-binding transcriptional LysR family regulator</fullName>
    </submittedName>
</protein>